<dbReference type="Proteomes" id="UP000004095">
    <property type="component" value="Unassembled WGS sequence"/>
</dbReference>
<keyword evidence="1" id="KW-1133">Transmembrane helix</keyword>
<evidence type="ECO:0000313" key="2">
    <source>
        <dbReference type="EMBL" id="EAY25002.1"/>
    </source>
</evidence>
<evidence type="ECO:0000313" key="3">
    <source>
        <dbReference type="Proteomes" id="UP000004095"/>
    </source>
</evidence>
<sequence length="60" mass="7174">MNNYLRVLPNQIPYKRGVNLQRFLNSRQKVFSFLACAILLNPLALRTFWRLFKTSCKRTL</sequence>
<organism evidence="2 3">
    <name type="scientific">Microscilla marina ATCC 23134</name>
    <dbReference type="NCBI Taxonomy" id="313606"/>
    <lineage>
        <taxon>Bacteria</taxon>
        <taxon>Pseudomonadati</taxon>
        <taxon>Bacteroidota</taxon>
        <taxon>Cytophagia</taxon>
        <taxon>Cytophagales</taxon>
        <taxon>Microscillaceae</taxon>
        <taxon>Microscilla</taxon>
    </lineage>
</organism>
<proteinExistence type="predicted"/>
<dbReference type="EMBL" id="AAWS01000057">
    <property type="protein sequence ID" value="EAY25002.1"/>
    <property type="molecule type" value="Genomic_DNA"/>
</dbReference>
<comment type="caution">
    <text evidence="2">The sequence shown here is derived from an EMBL/GenBank/DDBJ whole genome shotgun (WGS) entry which is preliminary data.</text>
</comment>
<accession>A1ZXC8</accession>
<keyword evidence="3" id="KW-1185">Reference proteome</keyword>
<evidence type="ECO:0000256" key="1">
    <source>
        <dbReference type="SAM" id="Phobius"/>
    </source>
</evidence>
<feature type="transmembrane region" description="Helical" evidence="1">
    <location>
        <begin position="30"/>
        <end position="49"/>
    </location>
</feature>
<dbReference type="AlphaFoldDB" id="A1ZXC8"/>
<protein>
    <submittedName>
        <fullName evidence="2">Uncharacterized protein</fullName>
    </submittedName>
</protein>
<reference evidence="2 3" key="1">
    <citation type="submission" date="2007-01" db="EMBL/GenBank/DDBJ databases">
        <authorList>
            <person name="Haygood M."/>
            <person name="Podell S."/>
            <person name="Anderson C."/>
            <person name="Hopkinson B."/>
            <person name="Roe K."/>
            <person name="Barbeau K."/>
            <person name="Gaasterland T."/>
            <person name="Ferriera S."/>
            <person name="Johnson J."/>
            <person name="Kravitz S."/>
            <person name="Beeson K."/>
            <person name="Sutton G."/>
            <person name="Rogers Y.-H."/>
            <person name="Friedman R."/>
            <person name="Frazier M."/>
            <person name="Venter J.C."/>
        </authorList>
    </citation>
    <scope>NUCLEOTIDE SEQUENCE [LARGE SCALE GENOMIC DNA]</scope>
    <source>
        <strain evidence="2 3">ATCC 23134</strain>
    </source>
</reference>
<gene>
    <name evidence="2" type="ORF">M23134_03716</name>
</gene>
<keyword evidence="1" id="KW-0472">Membrane</keyword>
<name>A1ZXC8_MICM2</name>
<keyword evidence="1" id="KW-0812">Transmembrane</keyword>